<dbReference type="AlphaFoldDB" id="A0A316FUT7"/>
<keyword evidence="8" id="KW-0472">Membrane</keyword>
<dbReference type="EC" id="2.7.11.1" evidence="1"/>
<dbReference type="PANTHER" id="PTHR43289">
    <property type="entry name" value="MITOGEN-ACTIVATED PROTEIN KINASE KINASE KINASE 20-RELATED"/>
    <property type="match status" value="1"/>
</dbReference>
<evidence type="ECO:0000256" key="3">
    <source>
        <dbReference type="ARBA" id="ARBA00022679"/>
    </source>
</evidence>
<feature type="compositionally biased region" description="Low complexity" evidence="7">
    <location>
        <begin position="360"/>
        <end position="385"/>
    </location>
</feature>
<dbReference type="GO" id="GO:0005524">
    <property type="term" value="F:ATP binding"/>
    <property type="evidence" value="ECO:0007669"/>
    <property type="project" value="UniProtKB-KW"/>
</dbReference>
<dbReference type="Gene3D" id="1.10.510.10">
    <property type="entry name" value="Transferase(Phosphotransferase) domain 1"/>
    <property type="match status" value="1"/>
</dbReference>
<dbReference type="Proteomes" id="UP000245697">
    <property type="component" value="Unassembled WGS sequence"/>
</dbReference>
<proteinExistence type="predicted"/>
<dbReference type="InterPro" id="IPR008271">
    <property type="entry name" value="Ser/Thr_kinase_AS"/>
</dbReference>
<dbReference type="InterPro" id="IPR011009">
    <property type="entry name" value="Kinase-like_dom_sf"/>
</dbReference>
<dbReference type="SMART" id="SM00220">
    <property type="entry name" value="S_TKc"/>
    <property type="match status" value="1"/>
</dbReference>
<gene>
    <name evidence="10" type="ORF">BC793_101510</name>
</gene>
<evidence type="ECO:0000256" key="8">
    <source>
        <dbReference type="SAM" id="Phobius"/>
    </source>
</evidence>
<reference evidence="10 11" key="1">
    <citation type="submission" date="2018-05" db="EMBL/GenBank/DDBJ databases">
        <title>Genomic Encyclopedia of Archaeal and Bacterial Type Strains, Phase II (KMG-II): from individual species to whole genera.</title>
        <authorList>
            <person name="Goeker M."/>
        </authorList>
    </citation>
    <scope>NUCLEOTIDE SEQUENCE [LARGE SCALE GENOMIC DNA]</scope>
    <source>
        <strain evidence="10 11">DSM 45184</strain>
    </source>
</reference>
<dbReference type="GO" id="GO:0004674">
    <property type="term" value="F:protein serine/threonine kinase activity"/>
    <property type="evidence" value="ECO:0007669"/>
    <property type="project" value="UniProtKB-KW"/>
</dbReference>
<name>A0A316FUT7_9ACTN</name>
<dbReference type="PROSITE" id="PS50011">
    <property type="entry name" value="PROTEIN_KINASE_DOM"/>
    <property type="match status" value="1"/>
</dbReference>
<organism evidence="10 11">
    <name type="scientific">Actinoplanes xinjiangensis</name>
    <dbReference type="NCBI Taxonomy" id="512350"/>
    <lineage>
        <taxon>Bacteria</taxon>
        <taxon>Bacillati</taxon>
        <taxon>Actinomycetota</taxon>
        <taxon>Actinomycetes</taxon>
        <taxon>Micromonosporales</taxon>
        <taxon>Micromonosporaceae</taxon>
        <taxon>Actinoplanes</taxon>
    </lineage>
</organism>
<accession>A0A316FUT7</accession>
<keyword evidence="6" id="KW-0067">ATP-binding</keyword>
<keyword evidence="8" id="KW-1133">Transmembrane helix</keyword>
<feature type="region of interest" description="Disordered" evidence="7">
    <location>
        <begin position="357"/>
        <end position="402"/>
    </location>
</feature>
<comment type="caution">
    <text evidence="10">The sequence shown here is derived from an EMBL/GenBank/DDBJ whole genome shotgun (WGS) entry which is preliminary data.</text>
</comment>
<feature type="domain" description="Protein kinase" evidence="9">
    <location>
        <begin position="37"/>
        <end position="292"/>
    </location>
</feature>
<evidence type="ECO:0000313" key="10">
    <source>
        <dbReference type="EMBL" id="PWK52501.1"/>
    </source>
</evidence>
<evidence type="ECO:0000256" key="4">
    <source>
        <dbReference type="ARBA" id="ARBA00022741"/>
    </source>
</evidence>
<dbReference type="SUPFAM" id="SSF56112">
    <property type="entry name" value="Protein kinase-like (PK-like)"/>
    <property type="match status" value="1"/>
</dbReference>
<evidence type="ECO:0000256" key="7">
    <source>
        <dbReference type="SAM" id="MobiDB-lite"/>
    </source>
</evidence>
<keyword evidence="3" id="KW-0808">Transferase</keyword>
<keyword evidence="5 10" id="KW-0418">Kinase</keyword>
<keyword evidence="4" id="KW-0547">Nucleotide-binding</keyword>
<dbReference type="Pfam" id="PF00069">
    <property type="entry name" value="Pkinase"/>
    <property type="match status" value="1"/>
</dbReference>
<dbReference type="CDD" id="cd14014">
    <property type="entry name" value="STKc_PknB_like"/>
    <property type="match status" value="1"/>
</dbReference>
<evidence type="ECO:0000313" key="11">
    <source>
        <dbReference type="Proteomes" id="UP000245697"/>
    </source>
</evidence>
<evidence type="ECO:0000259" key="9">
    <source>
        <dbReference type="PROSITE" id="PS50011"/>
    </source>
</evidence>
<keyword evidence="11" id="KW-1185">Reference proteome</keyword>
<evidence type="ECO:0000256" key="1">
    <source>
        <dbReference type="ARBA" id="ARBA00012513"/>
    </source>
</evidence>
<evidence type="ECO:0000256" key="2">
    <source>
        <dbReference type="ARBA" id="ARBA00022527"/>
    </source>
</evidence>
<dbReference type="PANTHER" id="PTHR43289:SF6">
    <property type="entry name" value="SERINE_THREONINE-PROTEIN KINASE NEKL-3"/>
    <property type="match status" value="1"/>
</dbReference>
<feature type="region of interest" description="Disordered" evidence="7">
    <location>
        <begin position="299"/>
        <end position="322"/>
    </location>
</feature>
<keyword evidence="2" id="KW-0723">Serine/threonine-protein kinase</keyword>
<dbReference type="InterPro" id="IPR000719">
    <property type="entry name" value="Prot_kinase_dom"/>
</dbReference>
<evidence type="ECO:0000256" key="5">
    <source>
        <dbReference type="ARBA" id="ARBA00022777"/>
    </source>
</evidence>
<keyword evidence="8" id="KW-0812">Transmembrane</keyword>
<dbReference type="Gene3D" id="3.30.200.20">
    <property type="entry name" value="Phosphorylase Kinase, domain 1"/>
    <property type="match status" value="1"/>
</dbReference>
<feature type="compositionally biased region" description="Pro residues" evidence="7">
    <location>
        <begin position="386"/>
        <end position="396"/>
    </location>
</feature>
<dbReference type="PROSITE" id="PS00108">
    <property type="entry name" value="PROTEIN_KINASE_ST"/>
    <property type="match status" value="1"/>
</dbReference>
<sequence length="491" mass="51840">MRRAPRMRELTCRAALGECPGMHEVWPDSGVLLASRYRLVTLLETGGMAQVWRATDELLDRPVAVKLPAGDTRAAHMAWREARLAARLSHPGIAAVHDYREAVRPDGSVAPFVVMELLSGETVAARLADADGPVPWGEAVSIGAAVAEALAAAHAAGVVHRDIKPGNVMLCPGGVKLLDFGISAAAGEPDDDDTGVSFGTPAYAAPERLDGKPAEPATDLYGLGVLLFEMVTGEPPYDVNTWEELATAQAHGPTPLPETLPNRLRELILRCLDDNPARRPTAAQARRALTRLVPSAPARLTIPLPQPPPTGHAKVLPAQPRATSPGARRVAFGAALAGVAAIFVAILYAANTPDEPAEIAQPPASSPATARTASVIPDETAGPSPEATPPPSPPKPTTITPTDPILTVEAALTRVKNTVEQGQQAGEIREDVALDFQNLLRLIDPGADDVTDQVDELLGKVRQRLAEEALTDGRATLLRQRLNDLRTASTP</sequence>
<feature type="transmembrane region" description="Helical" evidence="8">
    <location>
        <begin position="330"/>
        <end position="350"/>
    </location>
</feature>
<dbReference type="EMBL" id="QGGR01000001">
    <property type="protein sequence ID" value="PWK52501.1"/>
    <property type="molecule type" value="Genomic_DNA"/>
</dbReference>
<evidence type="ECO:0000256" key="6">
    <source>
        <dbReference type="ARBA" id="ARBA00022840"/>
    </source>
</evidence>
<protein>
    <recommendedName>
        <fullName evidence="1">non-specific serine/threonine protein kinase</fullName>
        <ecNumber evidence="1">2.7.11.1</ecNumber>
    </recommendedName>
</protein>